<dbReference type="InterPro" id="IPR052159">
    <property type="entry name" value="Competence_DNA_uptake"/>
</dbReference>
<evidence type="ECO:0000256" key="4">
    <source>
        <dbReference type="ARBA" id="ARBA00022989"/>
    </source>
</evidence>
<evidence type="ECO:0008006" key="11">
    <source>
        <dbReference type="Google" id="ProtNLM"/>
    </source>
</evidence>
<evidence type="ECO:0000256" key="3">
    <source>
        <dbReference type="ARBA" id="ARBA00022692"/>
    </source>
</evidence>
<keyword evidence="3 6" id="KW-0812">Transmembrane</keyword>
<organism evidence="9 10">
    <name type="scientific">Candidatus Vogelbacteria bacterium CG22_combo_CG10-13_8_21_14_all_37_9</name>
    <dbReference type="NCBI Taxonomy" id="1975046"/>
    <lineage>
        <taxon>Bacteria</taxon>
        <taxon>Candidatus Vogeliibacteriota</taxon>
    </lineage>
</organism>
<feature type="transmembrane region" description="Helical" evidence="6">
    <location>
        <begin position="401"/>
        <end position="425"/>
    </location>
</feature>
<feature type="domain" description="ComEC/Rec2-related protein" evidence="7">
    <location>
        <begin position="213"/>
        <end position="475"/>
    </location>
</feature>
<comment type="caution">
    <text evidence="9">The sequence shown here is derived from an EMBL/GenBank/DDBJ whole genome shotgun (WGS) entry which is preliminary data.</text>
</comment>
<keyword evidence="2" id="KW-1003">Cell membrane</keyword>
<evidence type="ECO:0000256" key="5">
    <source>
        <dbReference type="ARBA" id="ARBA00023136"/>
    </source>
</evidence>
<evidence type="ECO:0000259" key="8">
    <source>
        <dbReference type="Pfam" id="PF13567"/>
    </source>
</evidence>
<feature type="transmembrane region" description="Helical" evidence="6">
    <location>
        <begin position="456"/>
        <end position="474"/>
    </location>
</feature>
<feature type="transmembrane region" description="Helical" evidence="6">
    <location>
        <begin position="54"/>
        <end position="70"/>
    </location>
</feature>
<feature type="transmembrane region" description="Helical" evidence="6">
    <location>
        <begin position="29"/>
        <end position="48"/>
    </location>
</feature>
<dbReference type="Pfam" id="PF13567">
    <property type="entry name" value="DUF4131"/>
    <property type="match status" value="1"/>
</dbReference>
<evidence type="ECO:0000313" key="9">
    <source>
        <dbReference type="EMBL" id="PIP58268.1"/>
    </source>
</evidence>
<dbReference type="EMBL" id="PCSX01000021">
    <property type="protein sequence ID" value="PIP58268.1"/>
    <property type="molecule type" value="Genomic_DNA"/>
</dbReference>
<evidence type="ECO:0000256" key="6">
    <source>
        <dbReference type="SAM" id="Phobius"/>
    </source>
</evidence>
<evidence type="ECO:0000256" key="2">
    <source>
        <dbReference type="ARBA" id="ARBA00022475"/>
    </source>
</evidence>
<comment type="subcellular location">
    <subcellularLocation>
        <location evidence="1">Cell membrane</location>
        <topology evidence="1">Multi-pass membrane protein</topology>
    </subcellularLocation>
</comment>
<accession>A0A2H0BMP9</accession>
<reference evidence="9 10" key="1">
    <citation type="submission" date="2017-09" db="EMBL/GenBank/DDBJ databases">
        <title>Depth-based differentiation of microbial function through sediment-hosted aquifers and enrichment of novel symbionts in the deep terrestrial subsurface.</title>
        <authorList>
            <person name="Probst A.J."/>
            <person name="Ladd B."/>
            <person name="Jarett J.K."/>
            <person name="Geller-Mcgrath D.E."/>
            <person name="Sieber C.M."/>
            <person name="Emerson J.B."/>
            <person name="Anantharaman K."/>
            <person name="Thomas B.C."/>
            <person name="Malmstrom R."/>
            <person name="Stieglmeier M."/>
            <person name="Klingl A."/>
            <person name="Woyke T."/>
            <person name="Ryan C.M."/>
            <person name="Banfield J.F."/>
        </authorList>
    </citation>
    <scope>NUCLEOTIDE SEQUENCE [LARGE SCALE GENOMIC DNA]</scope>
    <source>
        <strain evidence="9">CG22_combo_CG10-13_8_21_14_all_37_9</strain>
    </source>
</reference>
<evidence type="ECO:0000256" key="1">
    <source>
        <dbReference type="ARBA" id="ARBA00004651"/>
    </source>
</evidence>
<protein>
    <recommendedName>
        <fullName evidence="11">ComEC/Rec2-related protein domain-containing protein</fullName>
    </recommendedName>
</protein>
<keyword evidence="4 6" id="KW-1133">Transmembrane helix</keyword>
<dbReference type="AlphaFoldDB" id="A0A2H0BMP9"/>
<feature type="transmembrane region" description="Helical" evidence="6">
    <location>
        <begin position="432"/>
        <end position="450"/>
    </location>
</feature>
<name>A0A2H0BMP9_9BACT</name>
<keyword evidence="5 6" id="KW-0472">Membrane</keyword>
<dbReference type="InterPro" id="IPR025405">
    <property type="entry name" value="DUF4131"/>
</dbReference>
<feature type="transmembrane region" description="Helical" evidence="6">
    <location>
        <begin position="332"/>
        <end position="349"/>
    </location>
</feature>
<proteinExistence type="predicted"/>
<sequence length="488" mass="53885">MIFARHIFFFSLTGILFGLAVTNWHSVNLALGLTLFFLGLALFGLGFYYQKSKWLFLLSALLGGLIFGFWRSSLLVSLDYTRCDIGEITLQGQVKSESTDGDFYQRLNFQADQWSEKILVSLPRDQEFKYGDRLIISGLLRRPSNFMTDQGREFDYQRYLAKDNVLCLLTAKQVQKIDDGNNLVTPFFKLKTNFLLAISRALPEPESTLLGGLVLGAKSGLDQDLKQAYTKVGLSHILVLSGYNISLVAAALTGVSLIFGSVLSFIFTTLGLAIFVFVSGGGAAAVRAGIMGVIAVLARSLGRPNKAGLVLLLTATIMVLLNPRLLNFDLGFQLSFLATMGIVYGPAMFKPRVERILKSNFWSETLVTTLGALVFTWPWLAYATGQVSLVALPANLLVVPLVSPLMWAGLALGALGLVSSFLALLFAWPIHLVLSLQIYLVWFFAAWPLAEISLGQFSFLWLLIFYGPIIYWAIRANKKSNQLARAIK</sequence>
<gene>
    <name evidence="9" type="ORF">COX02_01210</name>
</gene>
<dbReference type="PANTHER" id="PTHR30619:SF7">
    <property type="entry name" value="BETA-LACTAMASE DOMAIN PROTEIN"/>
    <property type="match status" value="1"/>
</dbReference>
<feature type="transmembrane region" description="Helical" evidence="6">
    <location>
        <begin position="309"/>
        <end position="326"/>
    </location>
</feature>
<feature type="domain" description="DUF4131" evidence="8">
    <location>
        <begin position="26"/>
        <end position="176"/>
    </location>
</feature>
<feature type="transmembrane region" description="Helical" evidence="6">
    <location>
        <begin position="245"/>
        <end position="267"/>
    </location>
</feature>
<evidence type="ECO:0000313" key="10">
    <source>
        <dbReference type="Proteomes" id="UP000229334"/>
    </source>
</evidence>
<dbReference type="Proteomes" id="UP000229334">
    <property type="component" value="Unassembled WGS sequence"/>
</dbReference>
<feature type="transmembrane region" description="Helical" evidence="6">
    <location>
        <begin position="361"/>
        <end position="381"/>
    </location>
</feature>
<dbReference type="NCBIfam" id="TIGR00360">
    <property type="entry name" value="ComEC_N-term"/>
    <property type="match status" value="1"/>
</dbReference>
<feature type="transmembrane region" description="Helical" evidence="6">
    <location>
        <begin position="6"/>
        <end position="22"/>
    </location>
</feature>
<evidence type="ECO:0000259" key="7">
    <source>
        <dbReference type="Pfam" id="PF03772"/>
    </source>
</evidence>
<dbReference type="Pfam" id="PF03772">
    <property type="entry name" value="Competence"/>
    <property type="match status" value="1"/>
</dbReference>
<dbReference type="GO" id="GO:0005886">
    <property type="term" value="C:plasma membrane"/>
    <property type="evidence" value="ECO:0007669"/>
    <property type="project" value="UniProtKB-SubCell"/>
</dbReference>
<dbReference type="InterPro" id="IPR004477">
    <property type="entry name" value="ComEC_N"/>
</dbReference>
<feature type="transmembrane region" description="Helical" evidence="6">
    <location>
        <begin position="273"/>
        <end position="297"/>
    </location>
</feature>
<dbReference type="PANTHER" id="PTHR30619">
    <property type="entry name" value="DNA INTERNALIZATION/COMPETENCE PROTEIN COMEC/REC2"/>
    <property type="match status" value="1"/>
</dbReference>